<reference evidence="1 2" key="2">
    <citation type="journal article" date="2013" name="Genome Announc.">
        <title>Genome Sequence of Growth-Improving Paenibacillus mucilaginosus Strain KNP414.</title>
        <authorList>
            <person name="Lu J.J."/>
            <person name="Wang J.F."/>
            <person name="Hu X.F."/>
        </authorList>
    </citation>
    <scope>NUCLEOTIDE SEQUENCE [LARGE SCALE GENOMIC DNA]</scope>
    <source>
        <strain evidence="1 2">KNP414</strain>
    </source>
</reference>
<organism evidence="1 2">
    <name type="scientific">Paenibacillus mucilaginosus (strain KNP414)</name>
    <dbReference type="NCBI Taxonomy" id="1036673"/>
    <lineage>
        <taxon>Bacteria</taxon>
        <taxon>Bacillati</taxon>
        <taxon>Bacillota</taxon>
        <taxon>Bacilli</taxon>
        <taxon>Bacillales</taxon>
        <taxon>Paenibacillaceae</taxon>
        <taxon>Paenibacillus</taxon>
    </lineage>
</organism>
<evidence type="ECO:0000313" key="2">
    <source>
        <dbReference type="Proteomes" id="UP000006620"/>
    </source>
</evidence>
<dbReference type="PATRIC" id="fig|1036673.3.peg.3639"/>
<dbReference type="Pfam" id="PF08968">
    <property type="entry name" value="DUF1885"/>
    <property type="match status" value="1"/>
</dbReference>
<accession>F8F949</accession>
<dbReference type="Gene3D" id="3.30.310.120">
    <property type="entry name" value="Rbstp2229 like protein"/>
    <property type="match status" value="1"/>
</dbReference>
<reference evidence="2" key="1">
    <citation type="submission" date="2011-06" db="EMBL/GenBank/DDBJ databases">
        <title>Complete genome sequence of Paenibacillus mucilaginosus KNP414.</title>
        <authorList>
            <person name="Wang J."/>
            <person name="Hu S."/>
            <person name="Hu X."/>
            <person name="Zhang B."/>
            <person name="Dong D."/>
            <person name="Zhang S."/>
            <person name="Zhao K."/>
            <person name="Wu D."/>
        </authorList>
    </citation>
    <scope>NUCLEOTIDE SEQUENCE [LARGE SCALE GENOMIC DNA]</scope>
    <source>
        <strain evidence="2">KNP414</strain>
    </source>
</reference>
<dbReference type="HOGENOM" id="CLU_122267_0_0_9"/>
<dbReference type="EMBL" id="CP002869">
    <property type="protein sequence ID" value="AEI42497.1"/>
    <property type="molecule type" value="Genomic_DNA"/>
</dbReference>
<dbReference type="KEGG" id="pms:KNP414_03959"/>
<dbReference type="InterPro" id="IPR036294">
    <property type="entry name" value="Rbstp2229-like_sf"/>
</dbReference>
<evidence type="ECO:0000313" key="1">
    <source>
        <dbReference type="EMBL" id="AEI42497.1"/>
    </source>
</evidence>
<dbReference type="InterPro" id="IPR015062">
    <property type="entry name" value="DUF1885"/>
</dbReference>
<proteinExistence type="predicted"/>
<dbReference type="Proteomes" id="UP000006620">
    <property type="component" value="Chromosome"/>
</dbReference>
<dbReference type="SUPFAM" id="SSF111171">
    <property type="entry name" value="Rbstp2229 protein"/>
    <property type="match status" value="1"/>
</dbReference>
<gene>
    <name evidence="1" type="ordered locus">KNP414_03959</name>
</gene>
<dbReference type="RefSeq" id="WP_013917653.1">
    <property type="nucleotide sequence ID" value="NC_015690.1"/>
</dbReference>
<sequence length="139" mass="15952">MAQSAYIKFVDGSARSTLTLDELKAQLEHYRGQLAQTGRQLGWEYDDAGFPYTIEEKAEGGNRWFYLKGKNPLYKYIVMGIGSEPAGETERHYVQVVLPDGATHGDKSKGNEFCKYFGRLWKAELHLFNGRTMYFNPRK</sequence>
<protein>
    <recommendedName>
        <fullName evidence="3">DUF1885 family protein</fullName>
    </recommendedName>
</protein>
<dbReference type="Gene3D" id="1.20.5.850">
    <property type="entry name" value="Rbstp2229 protein"/>
    <property type="match status" value="1"/>
</dbReference>
<dbReference type="AlphaFoldDB" id="F8F949"/>
<name>F8F949_PAEMK</name>
<evidence type="ECO:0008006" key="3">
    <source>
        <dbReference type="Google" id="ProtNLM"/>
    </source>
</evidence>